<feature type="transmembrane region" description="Helical" evidence="5">
    <location>
        <begin position="171"/>
        <end position="190"/>
    </location>
</feature>
<proteinExistence type="predicted"/>
<feature type="transmembrane region" description="Helical" evidence="5">
    <location>
        <begin position="210"/>
        <end position="230"/>
    </location>
</feature>
<evidence type="ECO:0000256" key="4">
    <source>
        <dbReference type="ARBA" id="ARBA00023136"/>
    </source>
</evidence>
<dbReference type="RefSeq" id="WP_258827528.1">
    <property type="nucleotide sequence ID" value="NZ_JANUHA010000005.1"/>
</dbReference>
<dbReference type="PANTHER" id="PTHR32322:SF9">
    <property type="entry name" value="AMINO-ACID METABOLITE EFFLUX PUMP-RELATED"/>
    <property type="match status" value="1"/>
</dbReference>
<dbReference type="InterPro" id="IPR037185">
    <property type="entry name" value="EmrE-like"/>
</dbReference>
<keyword evidence="4 5" id="KW-0472">Membrane</keyword>
<evidence type="ECO:0000259" key="6">
    <source>
        <dbReference type="Pfam" id="PF00892"/>
    </source>
</evidence>
<evidence type="ECO:0000256" key="1">
    <source>
        <dbReference type="ARBA" id="ARBA00004141"/>
    </source>
</evidence>
<dbReference type="Proteomes" id="UP001206572">
    <property type="component" value="Unassembled WGS sequence"/>
</dbReference>
<evidence type="ECO:0000256" key="5">
    <source>
        <dbReference type="SAM" id="Phobius"/>
    </source>
</evidence>
<evidence type="ECO:0000256" key="3">
    <source>
        <dbReference type="ARBA" id="ARBA00022989"/>
    </source>
</evidence>
<dbReference type="SUPFAM" id="SSF103481">
    <property type="entry name" value="Multidrug resistance efflux transporter EmrE"/>
    <property type="match status" value="2"/>
</dbReference>
<evidence type="ECO:0000256" key="2">
    <source>
        <dbReference type="ARBA" id="ARBA00022692"/>
    </source>
</evidence>
<feature type="transmembrane region" description="Helical" evidence="5">
    <location>
        <begin position="237"/>
        <end position="258"/>
    </location>
</feature>
<feature type="domain" description="EamA" evidence="6">
    <location>
        <begin position="6"/>
        <end position="130"/>
    </location>
</feature>
<organism evidence="7 8">
    <name type="scientific">Massilia agri</name>
    <dbReference type="NCBI Taxonomy" id="1886785"/>
    <lineage>
        <taxon>Bacteria</taxon>
        <taxon>Pseudomonadati</taxon>
        <taxon>Pseudomonadota</taxon>
        <taxon>Betaproteobacteria</taxon>
        <taxon>Burkholderiales</taxon>
        <taxon>Oxalobacteraceae</taxon>
        <taxon>Telluria group</taxon>
        <taxon>Massilia</taxon>
    </lineage>
</organism>
<dbReference type="InterPro" id="IPR000620">
    <property type="entry name" value="EamA_dom"/>
</dbReference>
<feature type="domain" description="EamA" evidence="6">
    <location>
        <begin position="142"/>
        <end position="280"/>
    </location>
</feature>
<dbReference type="InterPro" id="IPR050638">
    <property type="entry name" value="AA-Vitamin_Transporters"/>
</dbReference>
<name>A0ABT2AJX2_9BURK</name>
<feature type="transmembrane region" description="Helical" evidence="5">
    <location>
        <begin position="264"/>
        <end position="287"/>
    </location>
</feature>
<evidence type="ECO:0000313" key="8">
    <source>
        <dbReference type="Proteomes" id="UP001206572"/>
    </source>
</evidence>
<feature type="transmembrane region" description="Helical" evidence="5">
    <location>
        <begin position="7"/>
        <end position="26"/>
    </location>
</feature>
<keyword evidence="8" id="KW-1185">Reference proteome</keyword>
<keyword evidence="2 5" id="KW-0812">Transmembrane</keyword>
<feature type="transmembrane region" description="Helical" evidence="5">
    <location>
        <begin position="140"/>
        <end position="159"/>
    </location>
</feature>
<gene>
    <name evidence="7" type="ORF">NX780_09000</name>
</gene>
<accession>A0ABT2AJX2</accession>
<feature type="transmembrane region" description="Helical" evidence="5">
    <location>
        <begin position="63"/>
        <end position="82"/>
    </location>
</feature>
<reference evidence="7 8" key="1">
    <citation type="submission" date="2022-08" db="EMBL/GenBank/DDBJ databases">
        <title>Reclassification of Massilia species as members of the genera Telluria, Duganella, Pseudoduganella, Mokoshia gen. nov. and Zemynaea gen. nov. using orthogonal and non-orthogonal genome-based approaches.</title>
        <authorList>
            <person name="Bowman J.P."/>
        </authorList>
    </citation>
    <scope>NUCLEOTIDE SEQUENCE [LARGE SCALE GENOMIC DNA]</scope>
    <source>
        <strain evidence="7 8">JCM 31661</strain>
    </source>
</reference>
<dbReference type="EMBL" id="JANUHA010000005">
    <property type="protein sequence ID" value="MCS0596488.1"/>
    <property type="molecule type" value="Genomic_DNA"/>
</dbReference>
<feature type="transmembrane region" description="Helical" evidence="5">
    <location>
        <begin position="115"/>
        <end position="134"/>
    </location>
</feature>
<comment type="subcellular location">
    <subcellularLocation>
        <location evidence="1">Membrane</location>
        <topology evidence="1">Multi-pass membrane protein</topology>
    </subcellularLocation>
</comment>
<feature type="transmembrane region" description="Helical" evidence="5">
    <location>
        <begin position="32"/>
        <end position="51"/>
    </location>
</feature>
<protein>
    <submittedName>
        <fullName evidence="7">EamA family transporter</fullName>
    </submittedName>
</protein>
<keyword evidence="3 5" id="KW-1133">Transmembrane helix</keyword>
<comment type="caution">
    <text evidence="7">The sequence shown here is derived from an EMBL/GenBank/DDBJ whole genome shotgun (WGS) entry which is preliminary data.</text>
</comment>
<dbReference type="Pfam" id="PF00892">
    <property type="entry name" value="EamA"/>
    <property type="match status" value="2"/>
</dbReference>
<evidence type="ECO:0000313" key="7">
    <source>
        <dbReference type="EMBL" id="MCS0596488.1"/>
    </source>
</evidence>
<feature type="transmembrane region" description="Helical" evidence="5">
    <location>
        <begin position="88"/>
        <end position="108"/>
    </location>
</feature>
<dbReference type="PANTHER" id="PTHR32322">
    <property type="entry name" value="INNER MEMBRANE TRANSPORTER"/>
    <property type="match status" value="1"/>
</dbReference>
<sequence>MNPLHLLAALGIVAVWGFNFVVIKLGLNHLPPLLLCALRFTLAALPAVFFVKRPDVPLRHIALYGLVMFGLQFALLFSGIGLGVSPGLASLTVQLQSFMTIALAAFLLKERPTRFQVFGAVVAFSGILVVAAHLGQDVTAVGLGLVILSAAAWAAGNLLAKRMGRVNMFALVVWGSLAAAGPMLALSFAVEGPARIVASLSFLRWETVAAIAYLVYMSTLLGFAVWNWLLSRYPAASVAPLTLMVPLFGMSSSSLVLGEELQPWKLIAFALVILGLCINLFGARLYVGLVGARQ</sequence>